<dbReference type="Gene3D" id="1.10.10.10">
    <property type="entry name" value="Winged helix-like DNA-binding domain superfamily/Winged helix DNA-binding domain"/>
    <property type="match status" value="1"/>
</dbReference>
<dbReference type="InterPro" id="IPR036388">
    <property type="entry name" value="WH-like_DNA-bd_sf"/>
</dbReference>
<accession>A0A8H6RK65</accession>
<dbReference type="InterPro" id="IPR001766">
    <property type="entry name" value="Fork_head_dom"/>
</dbReference>
<dbReference type="GO" id="GO:0005634">
    <property type="term" value="C:nucleus"/>
    <property type="evidence" value="ECO:0007669"/>
    <property type="project" value="UniProtKB-SubCell"/>
</dbReference>
<feature type="domain" description="Fork-head" evidence="3">
    <location>
        <begin position="43"/>
        <end position="101"/>
    </location>
</feature>
<evidence type="ECO:0000256" key="1">
    <source>
        <dbReference type="ARBA" id="ARBA00023125"/>
    </source>
</evidence>
<feature type="DNA-binding region" description="Fork-head" evidence="2">
    <location>
        <begin position="43"/>
        <end position="101"/>
    </location>
</feature>
<reference evidence="4" key="1">
    <citation type="submission" date="2020-04" db="EMBL/GenBank/DDBJ databases">
        <title>Draft genome resource of the tomato pathogen Pseudocercospora fuligena.</title>
        <authorList>
            <person name="Zaccaron A."/>
        </authorList>
    </citation>
    <scope>NUCLEOTIDE SEQUENCE</scope>
    <source>
        <strain evidence="4">PF001</strain>
    </source>
</reference>
<protein>
    <recommendedName>
        <fullName evidence="3">Fork-head domain-containing protein</fullName>
    </recommendedName>
</protein>
<dbReference type="SUPFAM" id="SSF46785">
    <property type="entry name" value="Winged helix' DNA-binding domain"/>
    <property type="match status" value="1"/>
</dbReference>
<dbReference type="InterPro" id="IPR056632">
    <property type="entry name" value="DUF7730"/>
</dbReference>
<keyword evidence="2" id="KW-0539">Nucleus</keyword>
<evidence type="ECO:0000313" key="4">
    <source>
        <dbReference type="EMBL" id="KAF7191556.1"/>
    </source>
</evidence>
<dbReference type="AlphaFoldDB" id="A0A8H6RK65"/>
<comment type="subcellular location">
    <subcellularLocation>
        <location evidence="2">Nucleus</location>
    </subcellularLocation>
</comment>
<dbReference type="GO" id="GO:0003700">
    <property type="term" value="F:DNA-binding transcription factor activity"/>
    <property type="evidence" value="ECO:0007669"/>
    <property type="project" value="InterPro"/>
</dbReference>
<dbReference type="InterPro" id="IPR038883">
    <property type="entry name" value="AN11006-like"/>
</dbReference>
<name>A0A8H6RK65_9PEZI</name>
<dbReference type="OrthoDB" id="3645403at2759"/>
<organism evidence="4 5">
    <name type="scientific">Pseudocercospora fuligena</name>
    <dbReference type="NCBI Taxonomy" id="685502"/>
    <lineage>
        <taxon>Eukaryota</taxon>
        <taxon>Fungi</taxon>
        <taxon>Dikarya</taxon>
        <taxon>Ascomycota</taxon>
        <taxon>Pezizomycotina</taxon>
        <taxon>Dothideomycetes</taxon>
        <taxon>Dothideomycetidae</taxon>
        <taxon>Mycosphaerellales</taxon>
        <taxon>Mycosphaerellaceae</taxon>
        <taxon>Pseudocercospora</taxon>
    </lineage>
</organism>
<dbReference type="PANTHER" id="PTHR42085:SF1">
    <property type="entry name" value="F-BOX DOMAIN-CONTAINING PROTEIN"/>
    <property type="match status" value="1"/>
</dbReference>
<keyword evidence="1 2" id="KW-0238">DNA-binding</keyword>
<dbReference type="Proteomes" id="UP000660729">
    <property type="component" value="Unassembled WGS sequence"/>
</dbReference>
<gene>
    <name evidence="4" type="ORF">HII31_07058</name>
</gene>
<proteinExistence type="predicted"/>
<comment type="caution">
    <text evidence="4">The sequence shown here is derived from an EMBL/GenBank/DDBJ whole genome shotgun (WGS) entry which is preliminary data.</text>
</comment>
<evidence type="ECO:0000259" key="3">
    <source>
        <dbReference type="PROSITE" id="PS50039"/>
    </source>
</evidence>
<sequence length="303" mass="35231">MVDSSTQTKETISDLDSSPFWKRIELRAEILNRIAPYQSQNRSPPFRTGIMIVMALVCIDKERLTEDEIHHWILRAFPYFNNQALDWYLDACKNVRVEDSFDPPSQEIIKDFPHAIRHFDLPLDEHTVPLSDPEYSISSAAARLALARSFEPTQKGKFPFLKLAPELRNRIYEMLFKYPSPGIGFLGYKIDRKPILLSRSNSDRSFADLQNMDPDGYVFPEAFHTTLAILRICKQVFKEAMPMFYSMNTFYFGSIGDLHRKIAKLPLTRAKHFRDIHLELDALERDGRPFEEVFSCLNSLWTS</sequence>
<dbReference type="EMBL" id="JABCIY010000157">
    <property type="protein sequence ID" value="KAF7191556.1"/>
    <property type="molecule type" value="Genomic_DNA"/>
</dbReference>
<dbReference type="Pfam" id="PF24864">
    <property type="entry name" value="DUF7730"/>
    <property type="match status" value="1"/>
</dbReference>
<dbReference type="PANTHER" id="PTHR42085">
    <property type="entry name" value="F-BOX DOMAIN-CONTAINING PROTEIN"/>
    <property type="match status" value="1"/>
</dbReference>
<dbReference type="PROSITE" id="PS50039">
    <property type="entry name" value="FORK_HEAD_3"/>
    <property type="match status" value="1"/>
</dbReference>
<dbReference type="InterPro" id="IPR036390">
    <property type="entry name" value="WH_DNA-bd_sf"/>
</dbReference>
<dbReference type="GO" id="GO:0043565">
    <property type="term" value="F:sequence-specific DNA binding"/>
    <property type="evidence" value="ECO:0007669"/>
    <property type="project" value="InterPro"/>
</dbReference>
<keyword evidence="5" id="KW-1185">Reference proteome</keyword>
<evidence type="ECO:0000313" key="5">
    <source>
        <dbReference type="Proteomes" id="UP000660729"/>
    </source>
</evidence>
<evidence type="ECO:0000256" key="2">
    <source>
        <dbReference type="PROSITE-ProRule" id="PRU00089"/>
    </source>
</evidence>